<evidence type="ECO:0000256" key="1">
    <source>
        <dbReference type="ARBA" id="ARBA00009199"/>
    </source>
</evidence>
<dbReference type="NCBIfam" id="NF009119">
    <property type="entry name" value="PRK12470.1"/>
    <property type="match status" value="1"/>
</dbReference>
<name>A0A2A9CU59_9ACTN</name>
<dbReference type="PANTHER" id="PTHR11895:SF7">
    <property type="entry name" value="GLUTAMYL-TRNA(GLN) AMIDOTRANSFERASE SUBUNIT A, MITOCHONDRIAL"/>
    <property type="match status" value="1"/>
</dbReference>
<dbReference type="Proteomes" id="UP000226079">
    <property type="component" value="Unassembled WGS sequence"/>
</dbReference>
<keyword evidence="4" id="KW-1185">Reference proteome</keyword>
<dbReference type="Pfam" id="PF01425">
    <property type="entry name" value="Amidase"/>
    <property type="match status" value="1"/>
</dbReference>
<reference evidence="3 4" key="1">
    <citation type="submission" date="2017-10" db="EMBL/GenBank/DDBJ databases">
        <title>Sequencing the genomes of 1000 actinobacteria strains.</title>
        <authorList>
            <person name="Klenk H.-P."/>
        </authorList>
    </citation>
    <scope>NUCLEOTIDE SEQUENCE [LARGE SCALE GENOMIC DNA]</scope>
    <source>
        <strain evidence="3 4">DSM 15597</strain>
    </source>
</reference>
<dbReference type="InterPro" id="IPR023631">
    <property type="entry name" value="Amidase_dom"/>
</dbReference>
<evidence type="ECO:0000313" key="4">
    <source>
        <dbReference type="Proteomes" id="UP000226079"/>
    </source>
</evidence>
<evidence type="ECO:0000259" key="2">
    <source>
        <dbReference type="Pfam" id="PF01425"/>
    </source>
</evidence>
<comment type="similarity">
    <text evidence="1">Belongs to the amidase family.</text>
</comment>
<dbReference type="OrthoDB" id="5175573at2"/>
<dbReference type="GO" id="GO:0003824">
    <property type="term" value="F:catalytic activity"/>
    <property type="evidence" value="ECO:0007669"/>
    <property type="project" value="InterPro"/>
</dbReference>
<dbReference type="InterPro" id="IPR000120">
    <property type="entry name" value="Amidase"/>
</dbReference>
<dbReference type="Gene3D" id="3.90.1300.10">
    <property type="entry name" value="Amidase signature (AS) domain"/>
    <property type="match status" value="1"/>
</dbReference>
<sequence length="460" mass="48164">MEFVSFAEQARRIASGQVTSAELVEESLAQIQRLDHQLNAFVAVLDERARAEAAQRDATPAAQRGPLHGVPIAIKDENDVAGLPTAYGGAAFRTPAAADSEVVRRLREAGAVIVGKTRMPEFGIWPWTETSANGYTRNPWNPMRSTAGSSGGSAAAVASGMVAAAIGGDGGGSIRLPSSWCGLYGLKCQRGRTSAAPNAHLWRSLGVIGPLTRTVEDSALIYDAITGSTPIDTWRAGPLPISLTEAYRREPGRLRIGYLTKFAGASADAETTKALLDTADALAELGHLVEPVDPKFPNVSLTFMAQTAAGVAEEAARAEYPELLERRTRTLMRLTAPLRGLAGKAERDGQAAGAAFAAAYFGDHDLLLMPTTPSPAVPVGQLDGRGALAATSKATATSGFTSIWNVLGNPAAAIPSGFSSDGLPLSVQLVGAPNGEPTLIQVSAQLERVRPWAQERPPLS</sequence>
<organism evidence="3 4">
    <name type="scientific">Propionicimonas paludicola</name>
    <dbReference type="NCBI Taxonomy" id="185243"/>
    <lineage>
        <taxon>Bacteria</taxon>
        <taxon>Bacillati</taxon>
        <taxon>Actinomycetota</taxon>
        <taxon>Actinomycetes</taxon>
        <taxon>Propionibacteriales</taxon>
        <taxon>Nocardioidaceae</taxon>
        <taxon>Propionicimonas</taxon>
    </lineage>
</organism>
<gene>
    <name evidence="3" type="ORF">ATK74_2244</name>
</gene>
<comment type="caution">
    <text evidence="3">The sequence shown here is derived from an EMBL/GenBank/DDBJ whole genome shotgun (WGS) entry which is preliminary data.</text>
</comment>
<protein>
    <submittedName>
        <fullName evidence="3">Amidase</fullName>
    </submittedName>
</protein>
<evidence type="ECO:0000313" key="3">
    <source>
        <dbReference type="EMBL" id="PFG17671.1"/>
    </source>
</evidence>
<feature type="domain" description="Amidase" evidence="2">
    <location>
        <begin position="22"/>
        <end position="439"/>
    </location>
</feature>
<dbReference type="RefSeq" id="WP_098461079.1">
    <property type="nucleotide sequence ID" value="NZ_PDJC01000001.1"/>
</dbReference>
<dbReference type="SUPFAM" id="SSF75304">
    <property type="entry name" value="Amidase signature (AS) enzymes"/>
    <property type="match status" value="1"/>
</dbReference>
<dbReference type="PANTHER" id="PTHR11895">
    <property type="entry name" value="TRANSAMIDASE"/>
    <property type="match status" value="1"/>
</dbReference>
<dbReference type="EMBL" id="PDJC01000001">
    <property type="protein sequence ID" value="PFG17671.1"/>
    <property type="molecule type" value="Genomic_DNA"/>
</dbReference>
<accession>A0A2A9CU59</accession>
<dbReference type="InterPro" id="IPR036928">
    <property type="entry name" value="AS_sf"/>
</dbReference>
<dbReference type="AlphaFoldDB" id="A0A2A9CU59"/>
<proteinExistence type="inferred from homology"/>